<dbReference type="GO" id="GO:0015689">
    <property type="term" value="P:molybdate ion transport"/>
    <property type="evidence" value="ECO:0007669"/>
    <property type="project" value="InterPro"/>
</dbReference>
<dbReference type="GO" id="GO:0030973">
    <property type="term" value="F:molybdate ion binding"/>
    <property type="evidence" value="ECO:0007669"/>
    <property type="project" value="UniProtKB-ARBA"/>
</dbReference>
<evidence type="ECO:0000256" key="4">
    <source>
        <dbReference type="ARBA" id="ARBA00022729"/>
    </source>
</evidence>
<evidence type="ECO:0000256" key="1">
    <source>
        <dbReference type="ARBA" id="ARBA00009175"/>
    </source>
</evidence>
<evidence type="ECO:0000256" key="2">
    <source>
        <dbReference type="ARBA" id="ARBA00022505"/>
    </source>
</evidence>
<feature type="binding site" evidence="5">
    <location>
        <position position="188"/>
    </location>
    <ligand>
        <name>molybdate</name>
        <dbReference type="ChEBI" id="CHEBI:36264"/>
    </ligand>
</feature>
<keyword evidence="4 6" id="KW-0732">Signal</keyword>
<protein>
    <submittedName>
        <fullName evidence="7">Molybdate ABC transporter substrate-binding protein</fullName>
    </submittedName>
</protein>
<reference evidence="7" key="1">
    <citation type="journal article" date="2021" name="PeerJ">
        <title>Extensive microbial diversity within the chicken gut microbiome revealed by metagenomics and culture.</title>
        <authorList>
            <person name="Gilroy R."/>
            <person name="Ravi A."/>
            <person name="Getino M."/>
            <person name="Pursley I."/>
            <person name="Horton D.L."/>
            <person name="Alikhan N.F."/>
            <person name="Baker D."/>
            <person name="Gharbi K."/>
            <person name="Hall N."/>
            <person name="Watson M."/>
            <person name="Adriaenssens E.M."/>
            <person name="Foster-Nyarko E."/>
            <person name="Jarju S."/>
            <person name="Secka A."/>
            <person name="Antonio M."/>
            <person name="Oren A."/>
            <person name="Chaudhuri R.R."/>
            <person name="La Ragione R."/>
            <person name="Hildebrand F."/>
            <person name="Pallen M.J."/>
        </authorList>
    </citation>
    <scope>NUCLEOTIDE SEQUENCE</scope>
    <source>
        <strain evidence="7">CHK169-2315</strain>
    </source>
</reference>
<dbReference type="PANTHER" id="PTHR30632">
    <property type="entry name" value="MOLYBDATE-BINDING PERIPLASMIC PROTEIN"/>
    <property type="match status" value="1"/>
</dbReference>
<accession>A0A9D1PMJ8</accession>
<comment type="caution">
    <text evidence="7">The sequence shown here is derived from an EMBL/GenBank/DDBJ whole genome shotgun (WGS) entry which is preliminary data.</text>
</comment>
<feature type="signal peptide" evidence="6">
    <location>
        <begin position="1"/>
        <end position="21"/>
    </location>
</feature>
<evidence type="ECO:0000256" key="5">
    <source>
        <dbReference type="PIRSR" id="PIRSR004846-1"/>
    </source>
</evidence>
<organism evidence="7 8">
    <name type="scientific">Candidatus Pseudogracilibacillus intestinigallinarum</name>
    <dbReference type="NCBI Taxonomy" id="2838742"/>
    <lineage>
        <taxon>Bacteria</taxon>
        <taxon>Bacillati</taxon>
        <taxon>Bacillota</taxon>
        <taxon>Bacilli</taxon>
        <taxon>Bacillales</taxon>
        <taxon>Bacillaceae</taxon>
        <taxon>Pseudogracilibacillus</taxon>
    </lineage>
</organism>
<dbReference type="PANTHER" id="PTHR30632:SF0">
    <property type="entry name" value="SULFATE-BINDING PROTEIN"/>
    <property type="match status" value="1"/>
</dbReference>
<comment type="similarity">
    <text evidence="1">Belongs to the bacterial solute-binding protein ModA family.</text>
</comment>
<reference evidence="7" key="2">
    <citation type="submission" date="2021-04" db="EMBL/GenBank/DDBJ databases">
        <authorList>
            <person name="Gilroy R."/>
        </authorList>
    </citation>
    <scope>NUCLEOTIDE SEQUENCE</scope>
    <source>
        <strain evidence="7">CHK169-2315</strain>
    </source>
</reference>
<name>A0A9D1PMJ8_9BACI</name>
<dbReference type="EMBL" id="DXHX01000131">
    <property type="protein sequence ID" value="HIV75303.1"/>
    <property type="molecule type" value="Genomic_DNA"/>
</dbReference>
<dbReference type="Gene3D" id="3.40.190.10">
    <property type="entry name" value="Periplasmic binding protein-like II"/>
    <property type="match status" value="2"/>
</dbReference>
<feature type="binding site" evidence="5">
    <location>
        <position position="170"/>
    </location>
    <ligand>
        <name>molybdate</name>
        <dbReference type="ChEBI" id="CHEBI:36264"/>
    </ligand>
</feature>
<dbReference type="SUPFAM" id="SSF53850">
    <property type="entry name" value="Periplasmic binding protein-like II"/>
    <property type="match status" value="1"/>
</dbReference>
<dbReference type="PIRSF" id="PIRSF004846">
    <property type="entry name" value="ModA"/>
    <property type="match status" value="1"/>
</dbReference>
<evidence type="ECO:0000256" key="3">
    <source>
        <dbReference type="ARBA" id="ARBA00022723"/>
    </source>
</evidence>
<dbReference type="InterPro" id="IPR005950">
    <property type="entry name" value="ModA"/>
</dbReference>
<dbReference type="AlphaFoldDB" id="A0A9D1PMJ8"/>
<proteinExistence type="inferred from homology"/>
<dbReference type="GO" id="GO:1901359">
    <property type="term" value="F:tungstate binding"/>
    <property type="evidence" value="ECO:0007669"/>
    <property type="project" value="UniProtKB-ARBA"/>
</dbReference>
<sequence>MKRVICLVVIFSIFVLTSCQQDEQKTITVLAAASLKEPLEEMKQLYEEANNVDIQLQFSSSGKLAKQIEQGAHADVFISADEKWMTHLQEGELIEKETVTPFLYNSLVLIQGNEATIAYEDVQTLEDDSVEQIAIGHPETVPAGTYAQQFFKGVELWDDLQDKFVYTNDVRQALTYVETGNVDVGVVYKTDALLSDDVEIIEEIDGALHDEVVYPIGMTTTVENKEAIEQFIQWLLDKEANEIKKAYGFEGI</sequence>
<dbReference type="PROSITE" id="PS51257">
    <property type="entry name" value="PROKAR_LIPOPROTEIN"/>
    <property type="match status" value="1"/>
</dbReference>
<feature type="binding site" evidence="5">
    <location>
        <position position="61"/>
    </location>
    <ligand>
        <name>molybdate</name>
        <dbReference type="ChEBI" id="CHEBI:36264"/>
    </ligand>
</feature>
<evidence type="ECO:0000313" key="7">
    <source>
        <dbReference type="EMBL" id="HIV75303.1"/>
    </source>
</evidence>
<feature type="binding site" evidence="5">
    <location>
        <position position="34"/>
    </location>
    <ligand>
        <name>molybdate</name>
        <dbReference type="ChEBI" id="CHEBI:36264"/>
    </ligand>
</feature>
<keyword evidence="3 5" id="KW-0479">Metal-binding</keyword>
<dbReference type="NCBIfam" id="TIGR01256">
    <property type="entry name" value="modA"/>
    <property type="match status" value="1"/>
</dbReference>
<dbReference type="InterPro" id="IPR050682">
    <property type="entry name" value="ModA/WtpA"/>
</dbReference>
<dbReference type="FunFam" id="3.40.190.10:FF:000035">
    <property type="entry name" value="Molybdate ABC transporter substrate-binding protein"/>
    <property type="match status" value="1"/>
</dbReference>
<gene>
    <name evidence="7" type="primary">modA</name>
    <name evidence="7" type="ORF">H9895_09515</name>
</gene>
<feature type="binding site" evidence="5">
    <location>
        <position position="143"/>
    </location>
    <ligand>
        <name>molybdate</name>
        <dbReference type="ChEBI" id="CHEBI:36264"/>
    </ligand>
</feature>
<dbReference type="Proteomes" id="UP000823937">
    <property type="component" value="Unassembled WGS sequence"/>
</dbReference>
<dbReference type="GO" id="GO:0046872">
    <property type="term" value="F:metal ion binding"/>
    <property type="evidence" value="ECO:0007669"/>
    <property type="project" value="UniProtKB-KW"/>
</dbReference>
<feature type="chain" id="PRO_5039030437" evidence="6">
    <location>
        <begin position="22"/>
        <end position="252"/>
    </location>
</feature>
<evidence type="ECO:0000313" key="8">
    <source>
        <dbReference type="Proteomes" id="UP000823937"/>
    </source>
</evidence>
<evidence type="ECO:0000256" key="6">
    <source>
        <dbReference type="SAM" id="SignalP"/>
    </source>
</evidence>
<keyword evidence="2 5" id="KW-0500">Molybdenum</keyword>
<dbReference type="Pfam" id="PF13531">
    <property type="entry name" value="SBP_bac_11"/>
    <property type="match status" value="1"/>
</dbReference>